<keyword evidence="1 2" id="KW-0545">Nucleotide biosynthesis</keyword>
<dbReference type="InterPro" id="IPR005946">
    <property type="entry name" value="Rib-P_diPkinase"/>
</dbReference>
<dbReference type="InterPro" id="IPR000836">
    <property type="entry name" value="PRTase_dom"/>
</dbReference>
<dbReference type="GO" id="GO:0000287">
    <property type="term" value="F:magnesium ion binding"/>
    <property type="evidence" value="ECO:0007669"/>
    <property type="project" value="InterPro"/>
</dbReference>
<evidence type="ECO:0000259" key="4">
    <source>
        <dbReference type="Pfam" id="PF13793"/>
    </source>
</evidence>
<name>A0A2H0TCF7_9BACT</name>
<dbReference type="Pfam" id="PF13793">
    <property type="entry name" value="Pribosyltran_N"/>
    <property type="match status" value="1"/>
</dbReference>
<dbReference type="AlphaFoldDB" id="A0A2H0TCF7"/>
<feature type="domain" description="Phosphoribosyltransferase" evidence="3">
    <location>
        <begin position="173"/>
        <end position="267"/>
    </location>
</feature>
<dbReference type="Gene3D" id="3.40.50.2020">
    <property type="match status" value="2"/>
</dbReference>
<protein>
    <submittedName>
        <fullName evidence="5">Uncharacterized protein</fullName>
    </submittedName>
</protein>
<dbReference type="NCBIfam" id="TIGR01251">
    <property type="entry name" value="ribP_PPkin"/>
    <property type="match status" value="1"/>
</dbReference>
<gene>
    <name evidence="5" type="ORF">COU47_04025</name>
</gene>
<proteinExistence type="inferred from homology"/>
<evidence type="ECO:0000256" key="2">
    <source>
        <dbReference type="RuleBase" id="RU004324"/>
    </source>
</evidence>
<dbReference type="SMART" id="SM01400">
    <property type="entry name" value="Pribosyltran_N"/>
    <property type="match status" value="1"/>
</dbReference>
<dbReference type="GO" id="GO:0004749">
    <property type="term" value="F:ribose phosphate diphosphokinase activity"/>
    <property type="evidence" value="ECO:0007669"/>
    <property type="project" value="TreeGrafter"/>
</dbReference>
<comment type="similarity">
    <text evidence="2">Belongs to the ribose-phosphate pyrophosphokinase family.</text>
</comment>
<organism evidence="5 6">
    <name type="scientific">Candidatus Niyogibacteria bacterium CG10_big_fil_rev_8_21_14_0_10_46_36</name>
    <dbReference type="NCBI Taxonomy" id="1974726"/>
    <lineage>
        <taxon>Bacteria</taxon>
        <taxon>Candidatus Niyogiibacteriota</taxon>
    </lineage>
</organism>
<evidence type="ECO:0000259" key="3">
    <source>
        <dbReference type="Pfam" id="PF00156"/>
    </source>
</evidence>
<dbReference type="GO" id="GO:0005737">
    <property type="term" value="C:cytoplasm"/>
    <property type="evidence" value="ECO:0007669"/>
    <property type="project" value="TreeGrafter"/>
</dbReference>
<dbReference type="EMBL" id="PFCO01000009">
    <property type="protein sequence ID" value="PIR69239.1"/>
    <property type="molecule type" value="Genomic_DNA"/>
</dbReference>
<dbReference type="SUPFAM" id="SSF53271">
    <property type="entry name" value="PRTase-like"/>
    <property type="match status" value="1"/>
</dbReference>
<dbReference type="PANTHER" id="PTHR10210">
    <property type="entry name" value="RIBOSE-PHOSPHATE DIPHOSPHOKINASE FAMILY MEMBER"/>
    <property type="match status" value="1"/>
</dbReference>
<comment type="caution">
    <text evidence="5">The sequence shown here is derived from an EMBL/GenBank/DDBJ whole genome shotgun (WGS) entry which is preliminary data.</text>
</comment>
<dbReference type="InterPro" id="IPR029057">
    <property type="entry name" value="PRTase-like"/>
</dbReference>
<dbReference type="Pfam" id="PF00156">
    <property type="entry name" value="Pribosyltran"/>
    <property type="match status" value="1"/>
</dbReference>
<dbReference type="InterPro" id="IPR029099">
    <property type="entry name" value="Pribosyltran_N"/>
</dbReference>
<dbReference type="GO" id="GO:0006015">
    <property type="term" value="P:5-phosphoribose 1-diphosphate biosynthetic process"/>
    <property type="evidence" value="ECO:0007669"/>
    <property type="project" value="TreeGrafter"/>
</dbReference>
<sequence length="310" mass="34103">MAQEREDVVLKIYTTGSGKNLGEKIARCLGTTPSPVNIGKYPDGQIFNHILETPHNEVALVVGNTQGPVEFTELLTLLDTVQGFSVQKTVVIVPYFGAGRQDRADQEGEDIAGRMQMTAIASRRPNRVLLVDLHNAGIQYCTALDMRIRVKELYAKPIFFDVIRDMRISSEFVFASADVGRLRIARSYAKEFNVSAVSLDKRRAGPGEVEVMHIIGDVANKTVIMIDDIVDSGGTVMKGAEALKNAGAKDIHLFATHAVLSGQGYERFAHSNIFFASAHITDTIAIREPSMFQVHSIAPLIAEYTRKEIL</sequence>
<dbReference type="Proteomes" id="UP000231503">
    <property type="component" value="Unassembled WGS sequence"/>
</dbReference>
<evidence type="ECO:0000313" key="5">
    <source>
        <dbReference type="EMBL" id="PIR69239.1"/>
    </source>
</evidence>
<dbReference type="CDD" id="cd06223">
    <property type="entry name" value="PRTases_typeI"/>
    <property type="match status" value="1"/>
</dbReference>
<dbReference type="GO" id="GO:0006164">
    <property type="term" value="P:purine nucleotide biosynthetic process"/>
    <property type="evidence" value="ECO:0007669"/>
    <property type="project" value="TreeGrafter"/>
</dbReference>
<dbReference type="GO" id="GO:0002189">
    <property type="term" value="C:ribose phosphate diphosphokinase complex"/>
    <property type="evidence" value="ECO:0007669"/>
    <property type="project" value="TreeGrafter"/>
</dbReference>
<evidence type="ECO:0000313" key="6">
    <source>
        <dbReference type="Proteomes" id="UP000231503"/>
    </source>
</evidence>
<accession>A0A2H0TCF7</accession>
<dbReference type="PANTHER" id="PTHR10210:SF41">
    <property type="entry name" value="RIBOSE-PHOSPHATE PYROPHOSPHOKINASE 1, CHLOROPLASTIC"/>
    <property type="match status" value="1"/>
</dbReference>
<reference evidence="6" key="1">
    <citation type="submission" date="2017-09" db="EMBL/GenBank/DDBJ databases">
        <title>Depth-based differentiation of microbial function through sediment-hosted aquifers and enrichment of novel symbionts in the deep terrestrial subsurface.</title>
        <authorList>
            <person name="Probst A.J."/>
            <person name="Ladd B."/>
            <person name="Jarett J.K."/>
            <person name="Geller-Mcgrath D.E."/>
            <person name="Sieber C.M.K."/>
            <person name="Emerson J.B."/>
            <person name="Anantharaman K."/>
            <person name="Thomas B.C."/>
            <person name="Malmstrom R."/>
            <person name="Stieglmeier M."/>
            <person name="Klingl A."/>
            <person name="Woyke T."/>
            <person name="Ryan C.M."/>
            <person name="Banfield J.F."/>
        </authorList>
    </citation>
    <scope>NUCLEOTIDE SEQUENCE [LARGE SCALE GENOMIC DNA]</scope>
</reference>
<feature type="domain" description="Ribose-phosphate pyrophosphokinase N-terminal" evidence="4">
    <location>
        <begin position="10"/>
        <end position="117"/>
    </location>
</feature>
<evidence type="ECO:0000256" key="1">
    <source>
        <dbReference type="ARBA" id="ARBA00022727"/>
    </source>
</evidence>